<dbReference type="Proteomes" id="UP000053681">
    <property type="component" value="Unassembled WGS sequence"/>
</dbReference>
<dbReference type="GeneID" id="93684584"/>
<evidence type="ECO:0000313" key="10">
    <source>
        <dbReference type="Proteomes" id="UP000053681"/>
    </source>
</evidence>
<dbReference type="CDD" id="cd00495">
    <property type="entry name" value="Ribosomal_L25_TL5_CTC"/>
    <property type="match status" value="1"/>
</dbReference>
<reference evidence="9 10" key="1">
    <citation type="submission" date="2015-11" db="EMBL/GenBank/DDBJ databases">
        <title>Bacillus caseinolyticus sp nov.</title>
        <authorList>
            <person name="Dastager S.G."/>
            <person name="Mawlankar R."/>
        </authorList>
    </citation>
    <scope>NUCLEOTIDE SEQUENCE [LARGE SCALE GENOMIC DNA]</scope>
    <source>
        <strain evidence="9 10">SGD-V-76</strain>
    </source>
</reference>
<dbReference type="GO" id="GO:0008097">
    <property type="term" value="F:5S rRNA binding"/>
    <property type="evidence" value="ECO:0007669"/>
    <property type="project" value="InterPro"/>
</dbReference>
<dbReference type="AlphaFoldDB" id="A0A0V8JJA0"/>
<evidence type="ECO:0000259" key="8">
    <source>
        <dbReference type="Pfam" id="PF14693"/>
    </source>
</evidence>
<dbReference type="Pfam" id="PF14693">
    <property type="entry name" value="Ribosomal_TL5_C"/>
    <property type="match status" value="1"/>
</dbReference>
<dbReference type="InterPro" id="IPR020056">
    <property type="entry name" value="Rbsml_bL25/Gln-tRNA_synth_N"/>
</dbReference>
<evidence type="ECO:0000256" key="6">
    <source>
        <dbReference type="SAM" id="MobiDB-lite"/>
    </source>
</evidence>
<feature type="compositionally biased region" description="Acidic residues" evidence="6">
    <location>
        <begin position="185"/>
        <end position="203"/>
    </location>
</feature>
<sequence>MSISIQAKERTSFQNSVNRKIREEGNFPAVVYGNKVEPTSIYLNSAEFIKTIREAGRNGVLTLHVGKNKHSVILHEIQTDPLKNEIVHADFQVVDMSVEIESTVTLSLVGEAKGTKEGGVLQQSLYEVTVQGLPQDIPSSIDVDVTELGVNDVLTLQDVKVDGKIEITQSLEEPVASVLPPQQEELPDSGEQQGDEENQEVEATEQKDKE</sequence>
<evidence type="ECO:0000256" key="1">
    <source>
        <dbReference type="ARBA" id="ARBA00022730"/>
    </source>
</evidence>
<dbReference type="SUPFAM" id="SSF50715">
    <property type="entry name" value="Ribosomal protein L25-like"/>
    <property type="match status" value="1"/>
</dbReference>
<evidence type="ECO:0000256" key="5">
    <source>
        <dbReference type="HAMAP-Rule" id="MF_01334"/>
    </source>
</evidence>
<dbReference type="InterPro" id="IPR037121">
    <property type="entry name" value="Ribosomal_bL25_C"/>
</dbReference>
<organism evidence="9 10">
    <name type="scientific">Priestia veravalensis</name>
    <dbReference type="NCBI Taxonomy" id="1414648"/>
    <lineage>
        <taxon>Bacteria</taxon>
        <taxon>Bacillati</taxon>
        <taxon>Bacillota</taxon>
        <taxon>Bacilli</taxon>
        <taxon>Bacillales</taxon>
        <taxon>Bacillaceae</taxon>
        <taxon>Priestia</taxon>
    </lineage>
</organism>
<dbReference type="GO" id="GO:0003735">
    <property type="term" value="F:structural constituent of ribosome"/>
    <property type="evidence" value="ECO:0007669"/>
    <property type="project" value="InterPro"/>
</dbReference>
<dbReference type="Gene3D" id="2.40.240.10">
    <property type="entry name" value="Ribosomal Protein L25, Chain P"/>
    <property type="match status" value="1"/>
</dbReference>
<dbReference type="InterPro" id="IPR029751">
    <property type="entry name" value="Ribosomal_L25_dom"/>
</dbReference>
<evidence type="ECO:0000256" key="4">
    <source>
        <dbReference type="ARBA" id="ARBA00023274"/>
    </source>
</evidence>
<dbReference type="PANTHER" id="PTHR33284">
    <property type="entry name" value="RIBOSOMAL PROTEIN L25/GLN-TRNA SYNTHETASE, ANTI-CODON-BINDING DOMAIN-CONTAINING PROTEIN"/>
    <property type="match status" value="1"/>
</dbReference>
<dbReference type="Gene3D" id="2.170.120.20">
    <property type="entry name" value="Ribosomal protein L25, beta domain"/>
    <property type="match status" value="1"/>
</dbReference>
<feature type="domain" description="Large ribosomal subunit protein bL25 L25" evidence="7">
    <location>
        <begin position="5"/>
        <end position="91"/>
    </location>
</feature>
<dbReference type="InterPro" id="IPR001021">
    <property type="entry name" value="Ribosomal_bL25_long"/>
</dbReference>
<comment type="similarity">
    <text evidence="5">Belongs to the bacterial ribosomal protein bL25 family. CTC subfamily.</text>
</comment>
<evidence type="ECO:0000313" key="9">
    <source>
        <dbReference type="EMBL" id="KSU87127.1"/>
    </source>
</evidence>
<dbReference type="PANTHER" id="PTHR33284:SF1">
    <property type="entry name" value="RIBOSOMAL PROTEIN L25_GLN-TRNA SYNTHETASE, ANTI-CODON-BINDING DOMAIN-CONTAINING PROTEIN"/>
    <property type="match status" value="1"/>
</dbReference>
<keyword evidence="10" id="KW-1185">Reference proteome</keyword>
<accession>A0A0V8JJA0</accession>
<dbReference type="InterPro" id="IPR020930">
    <property type="entry name" value="Ribosomal_uL5_bac-type"/>
</dbReference>
<evidence type="ECO:0000259" key="7">
    <source>
        <dbReference type="Pfam" id="PF01386"/>
    </source>
</evidence>
<keyword evidence="1 5" id="KW-0699">rRNA-binding</keyword>
<dbReference type="InterPro" id="IPR011035">
    <property type="entry name" value="Ribosomal_bL25/Gln-tRNA_synth"/>
</dbReference>
<proteinExistence type="inferred from homology"/>
<dbReference type="RefSeq" id="WP_025909827.1">
    <property type="nucleotide sequence ID" value="NZ_KQ758668.1"/>
</dbReference>
<feature type="domain" description="Large ribosomal subunit protein bL25 beta" evidence="8">
    <location>
        <begin position="100"/>
        <end position="182"/>
    </location>
</feature>
<comment type="caution">
    <text evidence="9">The sequence shown here is derived from an EMBL/GenBank/DDBJ whole genome shotgun (WGS) entry which is preliminary data.</text>
</comment>
<evidence type="ECO:0000256" key="2">
    <source>
        <dbReference type="ARBA" id="ARBA00022884"/>
    </source>
</evidence>
<feature type="region of interest" description="Disordered" evidence="6">
    <location>
        <begin position="171"/>
        <end position="210"/>
    </location>
</feature>
<comment type="subunit">
    <text evidence="5">Part of the 50S ribosomal subunit; part of the 5S rRNA/L5/L18/L25 subcomplex. Contacts the 5S rRNA. Binds to the 5S rRNA independently of L5 and L18.</text>
</comment>
<dbReference type="GO" id="GO:0022625">
    <property type="term" value="C:cytosolic large ribosomal subunit"/>
    <property type="evidence" value="ECO:0007669"/>
    <property type="project" value="TreeGrafter"/>
</dbReference>
<gene>
    <name evidence="5" type="primary">rplY</name>
    <name evidence="5" type="synonym">ctc</name>
    <name evidence="9" type="ORF">AS180_14910</name>
</gene>
<dbReference type="HAMAP" id="MF_01334">
    <property type="entry name" value="Ribosomal_bL25_CTC"/>
    <property type="match status" value="1"/>
</dbReference>
<dbReference type="GO" id="GO:0006412">
    <property type="term" value="P:translation"/>
    <property type="evidence" value="ECO:0007669"/>
    <property type="project" value="UniProtKB-UniRule"/>
</dbReference>
<comment type="function">
    <text evidence="5">This is one of the proteins that binds to the 5S RNA in the ribosome where it forms part of the central protuberance.</text>
</comment>
<keyword evidence="4 5" id="KW-0687">Ribonucleoprotein</keyword>
<dbReference type="NCBIfam" id="NF004133">
    <property type="entry name" value="PRK05618.2-4"/>
    <property type="match status" value="1"/>
</dbReference>
<dbReference type="EMBL" id="LNQP01000053">
    <property type="protein sequence ID" value="KSU87127.1"/>
    <property type="molecule type" value="Genomic_DNA"/>
</dbReference>
<dbReference type="InterPro" id="IPR020057">
    <property type="entry name" value="Ribosomal_bL25_b-dom"/>
</dbReference>
<dbReference type="Pfam" id="PF01386">
    <property type="entry name" value="Ribosomal_L25p"/>
    <property type="match status" value="1"/>
</dbReference>
<dbReference type="NCBIfam" id="TIGR00731">
    <property type="entry name" value="bL25_bact_ctc"/>
    <property type="match status" value="1"/>
</dbReference>
<evidence type="ECO:0000256" key="3">
    <source>
        <dbReference type="ARBA" id="ARBA00022980"/>
    </source>
</evidence>
<name>A0A0V8JJA0_9BACI</name>
<keyword evidence="3 5" id="KW-0689">Ribosomal protein</keyword>
<keyword evidence="2 5" id="KW-0694">RNA-binding</keyword>
<protein>
    <recommendedName>
        <fullName evidence="5">Large ribosomal subunit protein bL25</fullName>
    </recommendedName>
    <alternativeName>
        <fullName evidence="5">General stress protein CTC</fullName>
    </alternativeName>
</protein>